<accession>A0ABR1L1W3</accession>
<dbReference type="Proteomes" id="UP001360953">
    <property type="component" value="Unassembled WGS sequence"/>
</dbReference>
<sequence>MNSAANHSLHESSMDDSPAKDPSEKHSYPASTASSSDSDSSGESLRHVDSRSSRRDDLERVTEQELGLQHCISRASGTRDGECLGRKATGRSVATNATSDPGFEVDWEDDGETDNPRAWPLLYRSFIIFACAFSTTTVHASLGIQAFPNANLDSVMYSTSYSSGIEGMMHDFNISNKTIAVLGMTTYLCALALGSLFLAPLSEMFGRRPIYMISMALFTILVLPCALAKNLETILITRFFGALAGSSMIAMAPGSISDIVDDDHRAAAFSIWSIGPMNGPVIGPVVGGFVYQYLGWRWTNWVVMCCGGVSFVLMCFVRETYAPAILRQRASARRRETGNPKWWSRYDDKSPFWPMLKVNLSRPFIMAIFEPICIFWNLYVAVVYAILYLCFVAYPIVFTNIRGFSPGATGLSYLGIGLGNMLAICGEPLIRRVISRHAADPATGRPPPEAMVSIICVAALLIPAGELWFAWTATPPVGWWWPILAGIPFGVRPLFSPHPFLATSLTHPPHAQAGNCTVFIYSSNFLASTYGVFAASALAGNSVLRSVMGGVLPLAGPAMYNSLGPHWAGTLLGLLEVLLIPIPFVFYRYGARIRQRSRLIADMRRDMERLAAKKLRAERVAAESKEGGRVRVEDV</sequence>
<dbReference type="Gene3D" id="1.20.1250.20">
    <property type="entry name" value="MFS general substrate transporter like domains"/>
    <property type="match status" value="1"/>
</dbReference>
<feature type="transmembrane region" description="Helical" evidence="6">
    <location>
        <begin position="516"/>
        <end position="539"/>
    </location>
</feature>
<keyword evidence="3 6" id="KW-1133">Transmembrane helix</keyword>
<dbReference type="InterPro" id="IPR020846">
    <property type="entry name" value="MFS_dom"/>
</dbReference>
<feature type="transmembrane region" description="Helical" evidence="6">
    <location>
        <begin position="178"/>
        <end position="198"/>
    </location>
</feature>
<evidence type="ECO:0000256" key="2">
    <source>
        <dbReference type="ARBA" id="ARBA00022692"/>
    </source>
</evidence>
<reference evidence="8 9" key="1">
    <citation type="submission" date="2024-04" db="EMBL/GenBank/DDBJ databases">
        <title>Phyllosticta paracitricarpa is synonymous to the EU quarantine fungus P. citricarpa based on phylogenomic analyses.</title>
        <authorList>
            <consortium name="Lawrence Berkeley National Laboratory"/>
            <person name="Van ingen-buijs V.A."/>
            <person name="Van westerhoven A.C."/>
            <person name="Haridas S."/>
            <person name="Skiadas P."/>
            <person name="Martin F."/>
            <person name="Groenewald J.Z."/>
            <person name="Crous P.W."/>
            <person name="Seidl M.F."/>
        </authorList>
    </citation>
    <scope>NUCLEOTIDE SEQUENCE [LARGE SCALE GENOMIC DNA]</scope>
    <source>
        <strain evidence="8 9">CPC 17464</strain>
    </source>
</reference>
<dbReference type="SUPFAM" id="SSF103473">
    <property type="entry name" value="MFS general substrate transporter"/>
    <property type="match status" value="1"/>
</dbReference>
<dbReference type="CDD" id="cd17323">
    <property type="entry name" value="MFS_Tpo1_MDR_like"/>
    <property type="match status" value="1"/>
</dbReference>
<dbReference type="PROSITE" id="PS50850">
    <property type="entry name" value="MFS"/>
    <property type="match status" value="1"/>
</dbReference>
<dbReference type="EMBL" id="JBBPEH010000017">
    <property type="protein sequence ID" value="KAK7529226.1"/>
    <property type="molecule type" value="Genomic_DNA"/>
</dbReference>
<feature type="transmembrane region" description="Helical" evidence="6">
    <location>
        <begin position="235"/>
        <end position="254"/>
    </location>
</feature>
<keyword evidence="9" id="KW-1185">Reference proteome</keyword>
<feature type="compositionally biased region" description="Basic and acidic residues" evidence="5">
    <location>
        <begin position="8"/>
        <end position="27"/>
    </location>
</feature>
<proteinExistence type="predicted"/>
<evidence type="ECO:0000313" key="9">
    <source>
        <dbReference type="Proteomes" id="UP001360953"/>
    </source>
</evidence>
<name>A0ABR1L1W3_9PEZI</name>
<evidence type="ECO:0000259" key="7">
    <source>
        <dbReference type="PROSITE" id="PS50850"/>
    </source>
</evidence>
<feature type="transmembrane region" description="Helical" evidence="6">
    <location>
        <begin position="410"/>
        <end position="430"/>
    </location>
</feature>
<evidence type="ECO:0000256" key="3">
    <source>
        <dbReference type="ARBA" id="ARBA00022989"/>
    </source>
</evidence>
<dbReference type="PANTHER" id="PTHR23502:SF12">
    <property type="entry name" value="MULTIDRUG TRANSPORTER, PUTATIVE (AFU_ORTHOLOGUE AFUA_1G06440)-RELATED"/>
    <property type="match status" value="1"/>
</dbReference>
<comment type="caution">
    <text evidence="8">The sequence shown here is derived from an EMBL/GenBank/DDBJ whole genome shotgun (WGS) entry which is preliminary data.</text>
</comment>
<feature type="transmembrane region" description="Helical" evidence="6">
    <location>
        <begin position="374"/>
        <end position="398"/>
    </location>
</feature>
<gene>
    <name evidence="8" type="ORF">J3D65DRAFT_607908</name>
</gene>
<dbReference type="GeneID" id="92031435"/>
<dbReference type="PANTHER" id="PTHR23502">
    <property type="entry name" value="MAJOR FACILITATOR SUPERFAMILY"/>
    <property type="match status" value="1"/>
</dbReference>
<dbReference type="Pfam" id="PF07690">
    <property type="entry name" value="MFS_1"/>
    <property type="match status" value="1"/>
</dbReference>
<evidence type="ECO:0000256" key="4">
    <source>
        <dbReference type="ARBA" id="ARBA00023136"/>
    </source>
</evidence>
<feature type="transmembrane region" description="Helical" evidence="6">
    <location>
        <begin position="126"/>
        <end position="147"/>
    </location>
</feature>
<dbReference type="InterPro" id="IPR005829">
    <property type="entry name" value="Sugar_transporter_CS"/>
</dbReference>
<dbReference type="InterPro" id="IPR036259">
    <property type="entry name" value="MFS_trans_sf"/>
</dbReference>
<feature type="transmembrane region" description="Helical" evidence="6">
    <location>
        <begin position="210"/>
        <end position="229"/>
    </location>
</feature>
<evidence type="ECO:0000256" key="1">
    <source>
        <dbReference type="ARBA" id="ARBA00004141"/>
    </source>
</evidence>
<feature type="transmembrane region" description="Helical" evidence="6">
    <location>
        <begin position="477"/>
        <end position="495"/>
    </location>
</feature>
<feature type="region of interest" description="Disordered" evidence="5">
    <location>
        <begin position="1"/>
        <end position="64"/>
    </location>
</feature>
<evidence type="ECO:0000256" key="5">
    <source>
        <dbReference type="SAM" id="MobiDB-lite"/>
    </source>
</evidence>
<feature type="transmembrane region" description="Helical" evidence="6">
    <location>
        <begin position="567"/>
        <end position="589"/>
    </location>
</feature>
<evidence type="ECO:0000313" key="8">
    <source>
        <dbReference type="EMBL" id="KAK7529226.1"/>
    </source>
</evidence>
<protein>
    <submittedName>
        <fullName evidence="8">Major facilitator superfamily domain-containing protein</fullName>
    </submittedName>
</protein>
<feature type="transmembrane region" description="Helical" evidence="6">
    <location>
        <begin position="450"/>
        <end position="471"/>
    </location>
</feature>
<feature type="transmembrane region" description="Helical" evidence="6">
    <location>
        <begin position="266"/>
        <end position="292"/>
    </location>
</feature>
<keyword evidence="2 6" id="KW-0812">Transmembrane</keyword>
<comment type="subcellular location">
    <subcellularLocation>
        <location evidence="1">Membrane</location>
        <topology evidence="1">Multi-pass membrane protein</topology>
    </subcellularLocation>
</comment>
<feature type="compositionally biased region" description="Low complexity" evidence="5">
    <location>
        <begin position="30"/>
        <end position="41"/>
    </location>
</feature>
<dbReference type="PROSITE" id="PS00216">
    <property type="entry name" value="SUGAR_TRANSPORT_1"/>
    <property type="match status" value="1"/>
</dbReference>
<keyword evidence="4 6" id="KW-0472">Membrane</keyword>
<feature type="domain" description="Major facilitator superfamily (MFS) profile" evidence="7">
    <location>
        <begin position="120"/>
        <end position="635"/>
    </location>
</feature>
<feature type="compositionally biased region" description="Basic and acidic residues" evidence="5">
    <location>
        <begin position="44"/>
        <end position="63"/>
    </location>
</feature>
<dbReference type="RefSeq" id="XP_066649806.1">
    <property type="nucleotide sequence ID" value="XM_066798529.1"/>
</dbReference>
<organism evidence="8 9">
    <name type="scientific">Phyllosticta citribraziliensis</name>
    <dbReference type="NCBI Taxonomy" id="989973"/>
    <lineage>
        <taxon>Eukaryota</taxon>
        <taxon>Fungi</taxon>
        <taxon>Dikarya</taxon>
        <taxon>Ascomycota</taxon>
        <taxon>Pezizomycotina</taxon>
        <taxon>Dothideomycetes</taxon>
        <taxon>Dothideomycetes incertae sedis</taxon>
        <taxon>Botryosphaeriales</taxon>
        <taxon>Phyllostictaceae</taxon>
        <taxon>Phyllosticta</taxon>
    </lineage>
</organism>
<evidence type="ECO:0000256" key="6">
    <source>
        <dbReference type="SAM" id="Phobius"/>
    </source>
</evidence>
<feature type="transmembrane region" description="Helical" evidence="6">
    <location>
        <begin position="298"/>
        <end position="317"/>
    </location>
</feature>
<dbReference type="InterPro" id="IPR011701">
    <property type="entry name" value="MFS"/>
</dbReference>